<dbReference type="AlphaFoldDB" id="A0A4Q7J4T9"/>
<name>A0A4Q7J4T9_9PSEU</name>
<dbReference type="Proteomes" id="UP000292003">
    <property type="component" value="Unassembled WGS sequence"/>
</dbReference>
<dbReference type="EMBL" id="SFCC01000011">
    <property type="protein sequence ID" value="RZQ61726.1"/>
    <property type="molecule type" value="Genomic_DNA"/>
</dbReference>
<sequence>MTTRVVALDIGGTAIKAALLDRDLRVLDTRRAATLHEAPGVTSADALAGQVEGLVADLAGGSKPAAIGVVVPGIVHRGVAHYAANFGWREVPFGAILADRTGVPVAFDHDVRAGGLAEARLGAARGCANVAFMPVGTGIAVAMMMDGRLVVGGGYAGEIGHVDVGHGVTCACGNTGCVETVGSAAAIARRYTERTGRQVAGSREVLTAADGGDRDAAVVVDEAIDALAKGLRVLVTLVAPEVVVVGGGLFAAGEALAAPVRERLDGLLRFQRRPEVRLAELGEMASCLGAGLLAWEAAG</sequence>
<keyword evidence="3" id="KW-1185">Reference proteome</keyword>
<evidence type="ECO:0000256" key="1">
    <source>
        <dbReference type="ARBA" id="ARBA00006479"/>
    </source>
</evidence>
<accession>A0A4Q7J4T9</accession>
<dbReference type="Pfam" id="PF00480">
    <property type="entry name" value="ROK"/>
    <property type="match status" value="1"/>
</dbReference>
<dbReference type="RefSeq" id="WP_130477458.1">
    <property type="nucleotide sequence ID" value="NZ_SFCC01000011.1"/>
</dbReference>
<dbReference type="InterPro" id="IPR000600">
    <property type="entry name" value="ROK"/>
</dbReference>
<comment type="similarity">
    <text evidence="1">Belongs to the ROK (NagC/XylR) family.</text>
</comment>
<dbReference type="PANTHER" id="PTHR18964">
    <property type="entry name" value="ROK (REPRESSOR, ORF, KINASE) FAMILY"/>
    <property type="match status" value="1"/>
</dbReference>
<comment type="caution">
    <text evidence="2">The sequence shown here is derived from an EMBL/GenBank/DDBJ whole genome shotgun (WGS) entry which is preliminary data.</text>
</comment>
<dbReference type="InterPro" id="IPR043129">
    <property type="entry name" value="ATPase_NBD"/>
</dbReference>
<organism evidence="2 3">
    <name type="scientific">Amycolatopsis suaedae</name>
    <dbReference type="NCBI Taxonomy" id="2510978"/>
    <lineage>
        <taxon>Bacteria</taxon>
        <taxon>Bacillati</taxon>
        <taxon>Actinomycetota</taxon>
        <taxon>Actinomycetes</taxon>
        <taxon>Pseudonocardiales</taxon>
        <taxon>Pseudonocardiaceae</taxon>
        <taxon>Amycolatopsis</taxon>
    </lineage>
</organism>
<reference evidence="2 3" key="1">
    <citation type="submission" date="2019-02" db="EMBL/GenBank/DDBJ databases">
        <title>Draft genome sequence of Amycolatopsis sp. 8-3EHSu isolated from roots of Suaeda maritima.</title>
        <authorList>
            <person name="Duangmal K."/>
            <person name="Chantavorakit T."/>
        </authorList>
    </citation>
    <scope>NUCLEOTIDE SEQUENCE [LARGE SCALE GENOMIC DNA]</scope>
    <source>
        <strain evidence="2 3">8-3EHSu</strain>
    </source>
</reference>
<dbReference type="Gene3D" id="3.30.420.40">
    <property type="match status" value="2"/>
</dbReference>
<dbReference type="OrthoDB" id="9810372at2"/>
<evidence type="ECO:0000313" key="2">
    <source>
        <dbReference type="EMBL" id="RZQ61726.1"/>
    </source>
</evidence>
<gene>
    <name evidence="2" type="ORF">EWH70_22485</name>
</gene>
<proteinExistence type="inferred from homology"/>
<evidence type="ECO:0000313" key="3">
    <source>
        <dbReference type="Proteomes" id="UP000292003"/>
    </source>
</evidence>
<protein>
    <submittedName>
        <fullName evidence="2">ROK family protein</fullName>
    </submittedName>
</protein>
<dbReference type="PANTHER" id="PTHR18964:SF149">
    <property type="entry name" value="BIFUNCTIONAL UDP-N-ACETYLGLUCOSAMINE 2-EPIMERASE_N-ACETYLMANNOSAMINE KINASE"/>
    <property type="match status" value="1"/>
</dbReference>
<dbReference type="SUPFAM" id="SSF53067">
    <property type="entry name" value="Actin-like ATPase domain"/>
    <property type="match status" value="1"/>
</dbReference>